<evidence type="ECO:0000313" key="2">
    <source>
        <dbReference type="EMBL" id="KRY16151.1"/>
    </source>
</evidence>
<evidence type="ECO:0000313" key="3">
    <source>
        <dbReference type="Proteomes" id="UP000054783"/>
    </source>
</evidence>
<organism evidence="2 3">
    <name type="scientific">Trichinella patagoniensis</name>
    <dbReference type="NCBI Taxonomy" id="990121"/>
    <lineage>
        <taxon>Eukaryota</taxon>
        <taxon>Metazoa</taxon>
        <taxon>Ecdysozoa</taxon>
        <taxon>Nematoda</taxon>
        <taxon>Enoplea</taxon>
        <taxon>Dorylaimia</taxon>
        <taxon>Trichinellida</taxon>
        <taxon>Trichinellidae</taxon>
        <taxon>Trichinella</taxon>
    </lineage>
</organism>
<dbReference type="Proteomes" id="UP000054783">
    <property type="component" value="Unassembled WGS sequence"/>
</dbReference>
<dbReference type="Gene3D" id="3.40.50.1240">
    <property type="entry name" value="Phosphoglycerate mutase-like"/>
    <property type="match status" value="1"/>
</dbReference>
<evidence type="ECO:0000256" key="1">
    <source>
        <dbReference type="SAM" id="MobiDB-lite"/>
    </source>
</evidence>
<reference evidence="2 3" key="1">
    <citation type="submission" date="2015-01" db="EMBL/GenBank/DDBJ databases">
        <title>Evolution of Trichinella species and genotypes.</title>
        <authorList>
            <person name="Korhonen P.K."/>
            <person name="Edoardo P."/>
            <person name="Giuseppe L.R."/>
            <person name="Gasser R.B."/>
        </authorList>
    </citation>
    <scope>NUCLEOTIDE SEQUENCE [LARGE SCALE GENOMIC DNA]</scope>
    <source>
        <strain evidence="2">ISS2496</strain>
    </source>
</reference>
<dbReference type="AlphaFoldDB" id="A0A0V0ZTU8"/>
<sequence>MFYDENCSIENDKPGFKSFHSWVYRWDSSATIWFIMVEEDGFPFLQLRAGNNGASESNFHSMTAVGRKSLEMGGLAREAGFNISDIICAPSVKCIVAAAFQRGRKDEIKGLNIKIDGAFSSTTEGYYLHKQFRSLAAERGYNVDETYKTSVKCCGKCKVDRYVNLECRLAAAVQFLKEKYAGMEQNAVVVFVDKSLKSVLTDGYCTNDIFALHSISRCLRRKTINKGIKTAGTEIFVSMLDPDFDRFDSLVCSWNSCQKLWFILVDDGYYLASRLGLEEKKPDSSSGPSMASIESKSRYMGVASGNARHNITNVISAPNFKCITAAAGFIRGYEEAVKMVEKLLTIKIDGGFAETYVAFNLQDQFRSLAIENGYRVDETYESSAPFPVEYHLHPHLQLEKRLATTMESMKEKFAGACDNIVVVFVHDSLKSDLKSIDDKTPKPLEQCMDDAEASPENNEENKT</sequence>
<gene>
    <name evidence="2" type="ORF">T12_9142</name>
</gene>
<dbReference type="InterPro" id="IPR029033">
    <property type="entry name" value="His_PPase_superfam"/>
</dbReference>
<accession>A0A0V0ZTU8</accession>
<proteinExistence type="predicted"/>
<dbReference type="EMBL" id="JYDQ01000083">
    <property type="protein sequence ID" value="KRY16151.1"/>
    <property type="molecule type" value="Genomic_DNA"/>
</dbReference>
<dbReference type="GO" id="GO:0016791">
    <property type="term" value="F:phosphatase activity"/>
    <property type="evidence" value="ECO:0007669"/>
    <property type="project" value="UniProtKB-ARBA"/>
</dbReference>
<protein>
    <submittedName>
        <fullName evidence="2">Uncharacterized protein</fullName>
    </submittedName>
</protein>
<feature type="region of interest" description="Disordered" evidence="1">
    <location>
        <begin position="435"/>
        <end position="463"/>
    </location>
</feature>
<comment type="caution">
    <text evidence="2">The sequence shown here is derived from an EMBL/GenBank/DDBJ whole genome shotgun (WGS) entry which is preliminary data.</text>
</comment>
<keyword evidence="3" id="KW-1185">Reference proteome</keyword>
<name>A0A0V0ZTU8_9BILA</name>